<dbReference type="Pfam" id="PF13593">
    <property type="entry name" value="SBF_like"/>
    <property type="match status" value="1"/>
</dbReference>
<dbReference type="InterPro" id="IPR038770">
    <property type="entry name" value="Na+/solute_symporter_sf"/>
</dbReference>
<feature type="transmembrane region" description="Helical" evidence="14">
    <location>
        <begin position="158"/>
        <end position="180"/>
    </location>
</feature>
<keyword evidence="16" id="KW-1185">Reference proteome</keyword>
<evidence type="ECO:0000256" key="7">
    <source>
        <dbReference type="ARBA" id="ARBA00022640"/>
    </source>
</evidence>
<evidence type="ECO:0000256" key="3">
    <source>
        <dbReference type="ARBA" id="ARBA00004141"/>
    </source>
</evidence>
<evidence type="ECO:0000256" key="12">
    <source>
        <dbReference type="ARBA" id="ARBA00067138"/>
    </source>
</evidence>
<evidence type="ECO:0000256" key="2">
    <source>
        <dbReference type="ARBA" id="ARBA00004119"/>
    </source>
</evidence>
<comment type="function">
    <text evidence="1">May function as sodium-coupled metabolite transporter across the chloroplast envelope.</text>
</comment>
<accession>A0AAQ3K9N9</accession>
<dbReference type="FunFam" id="1.20.1530.20:FF:000021">
    <property type="entry name" value="Probable sodium/metabolite cotransporter BASS4, chloroplastic"/>
    <property type="match status" value="1"/>
</dbReference>
<evidence type="ECO:0000256" key="14">
    <source>
        <dbReference type="SAM" id="Phobius"/>
    </source>
</evidence>
<reference evidence="15 16" key="1">
    <citation type="submission" date="2023-10" db="EMBL/GenBank/DDBJ databases">
        <title>Chromosome-scale genome assembly provides insights into flower coloration mechanisms of Canna indica.</title>
        <authorList>
            <person name="Li C."/>
        </authorList>
    </citation>
    <scope>NUCLEOTIDE SEQUENCE [LARGE SCALE GENOMIC DNA]</scope>
    <source>
        <tissue evidence="15">Flower</tissue>
    </source>
</reference>
<comment type="similarity">
    <text evidence="4">Belongs to the bile acid:sodium symporter (BASS) (TC 2.A.28) family.</text>
</comment>
<evidence type="ECO:0000313" key="16">
    <source>
        <dbReference type="Proteomes" id="UP001327560"/>
    </source>
</evidence>
<feature type="transmembrane region" description="Helical" evidence="14">
    <location>
        <begin position="396"/>
        <end position="420"/>
    </location>
</feature>
<comment type="subcellular location">
    <subcellularLocation>
        <location evidence="3">Membrane</location>
        <topology evidence="3">Multi-pass membrane protein</topology>
    </subcellularLocation>
    <subcellularLocation>
        <location evidence="2">Plastid</location>
        <location evidence="2">Chloroplast envelope</location>
    </subcellularLocation>
</comment>
<evidence type="ECO:0000256" key="5">
    <source>
        <dbReference type="ARBA" id="ARBA00022448"/>
    </source>
</evidence>
<dbReference type="GO" id="GO:0016020">
    <property type="term" value="C:membrane"/>
    <property type="evidence" value="ECO:0007669"/>
    <property type="project" value="UniProtKB-SubCell"/>
</dbReference>
<evidence type="ECO:0000256" key="6">
    <source>
        <dbReference type="ARBA" id="ARBA00022528"/>
    </source>
</evidence>
<keyword evidence="10 14" id="KW-1133">Transmembrane helix</keyword>
<feature type="transmembrane region" description="Helical" evidence="14">
    <location>
        <begin position="249"/>
        <end position="270"/>
    </location>
</feature>
<keyword evidence="6" id="KW-0150">Chloroplast</keyword>
<dbReference type="Gene3D" id="1.20.1530.20">
    <property type="match status" value="1"/>
</dbReference>
<feature type="transmembrane region" description="Helical" evidence="14">
    <location>
        <begin position="129"/>
        <end position="146"/>
    </location>
</feature>
<dbReference type="InterPro" id="IPR016833">
    <property type="entry name" value="Put_Na-Bile_cotransptr"/>
</dbReference>
<dbReference type="PANTHER" id="PTHR18640">
    <property type="entry name" value="SOLUTE CARRIER FAMILY 10 MEMBER 7"/>
    <property type="match status" value="1"/>
</dbReference>
<feature type="transmembrane region" description="Helical" evidence="14">
    <location>
        <begin position="291"/>
        <end position="308"/>
    </location>
</feature>
<keyword evidence="5" id="KW-0813">Transport</keyword>
<protein>
    <recommendedName>
        <fullName evidence="12">Probable sodium/metabolite cotransporter BASS4, chloroplastic</fullName>
    </recommendedName>
    <alternativeName>
        <fullName evidence="13">Bile acid-sodium symporter family protein 4</fullName>
    </alternativeName>
</protein>
<keyword evidence="11 14" id="KW-0472">Membrane</keyword>
<keyword evidence="7" id="KW-0934">Plastid</keyword>
<keyword evidence="8 14" id="KW-0812">Transmembrane</keyword>
<sequence>MAVAVALGNPAPWSPNCASSGPPRPRTFPFPLSSINFPAKVLDPASSPPLFSERRPLRLFRLPRAAEGFDQVGDSGNQSSQDSIFQKASNWAQPILDFAATNFLPLALLSGIALGLANPTPGCVAHRLSLSRFSTCGIFFISGIMLRSSELGAAIEAWPAGLFGLGSILLLSPFLSRLILQVQLTPQELVTGLAIFCCMPTTLSSGVALTQLVGGNTALALAMTVLSNLLGILIIPFSLSKLIGTGAGISVPTTQLFKSLIMTLLVPLIIGKVVRDSSKSMAKFVDQNRQSFSMISAICLSLVPWMQVSQSRSLLLTVQPAVFAITVSMGILLHIILLAFNTIAVQSLSVVSGGDQSVFSNKDNARAVILVASQKTLPVLVAVIEPLQGALGESGLLVLPCVALHIIQIILDSFLVNLWLRKDQISLKTKQV</sequence>
<dbReference type="PANTHER" id="PTHR18640:SF10">
    <property type="entry name" value="SODIUM_METABOLITE COTRANSPORTER BASS4, CHLOROPLASTIC-RELATED"/>
    <property type="match status" value="1"/>
</dbReference>
<feature type="transmembrane region" description="Helical" evidence="14">
    <location>
        <begin position="192"/>
        <end position="210"/>
    </location>
</feature>
<feature type="transmembrane region" description="Helical" evidence="14">
    <location>
        <begin position="320"/>
        <end position="344"/>
    </location>
</feature>
<feature type="transmembrane region" description="Helical" evidence="14">
    <location>
        <begin position="95"/>
        <end position="117"/>
    </location>
</feature>
<evidence type="ECO:0000256" key="13">
    <source>
        <dbReference type="ARBA" id="ARBA00076034"/>
    </source>
</evidence>
<evidence type="ECO:0000256" key="9">
    <source>
        <dbReference type="ARBA" id="ARBA00022946"/>
    </source>
</evidence>
<dbReference type="AlphaFoldDB" id="A0AAQ3K9N9"/>
<evidence type="ECO:0000256" key="10">
    <source>
        <dbReference type="ARBA" id="ARBA00022989"/>
    </source>
</evidence>
<dbReference type="Proteomes" id="UP001327560">
    <property type="component" value="Chromosome 3"/>
</dbReference>
<evidence type="ECO:0000256" key="8">
    <source>
        <dbReference type="ARBA" id="ARBA00022692"/>
    </source>
</evidence>
<evidence type="ECO:0000256" key="4">
    <source>
        <dbReference type="ARBA" id="ARBA00006528"/>
    </source>
</evidence>
<dbReference type="GO" id="GO:0009941">
    <property type="term" value="C:chloroplast envelope"/>
    <property type="evidence" value="ECO:0007669"/>
    <property type="project" value="UniProtKB-SubCell"/>
</dbReference>
<gene>
    <name evidence="15" type="ORF">Cni_G10318</name>
</gene>
<name>A0AAQ3K9N9_9LILI</name>
<proteinExistence type="inferred from homology"/>
<evidence type="ECO:0000313" key="15">
    <source>
        <dbReference type="EMBL" id="WOL01601.1"/>
    </source>
</evidence>
<evidence type="ECO:0000256" key="11">
    <source>
        <dbReference type="ARBA" id="ARBA00023136"/>
    </source>
</evidence>
<organism evidence="15 16">
    <name type="scientific">Canna indica</name>
    <name type="common">Indian-shot</name>
    <dbReference type="NCBI Taxonomy" id="4628"/>
    <lineage>
        <taxon>Eukaryota</taxon>
        <taxon>Viridiplantae</taxon>
        <taxon>Streptophyta</taxon>
        <taxon>Embryophyta</taxon>
        <taxon>Tracheophyta</taxon>
        <taxon>Spermatophyta</taxon>
        <taxon>Magnoliopsida</taxon>
        <taxon>Liliopsida</taxon>
        <taxon>Zingiberales</taxon>
        <taxon>Cannaceae</taxon>
        <taxon>Canna</taxon>
    </lineage>
</organism>
<evidence type="ECO:0000256" key="1">
    <source>
        <dbReference type="ARBA" id="ARBA00003198"/>
    </source>
</evidence>
<keyword evidence="9" id="KW-0809">Transit peptide</keyword>
<dbReference type="EMBL" id="CP136892">
    <property type="protein sequence ID" value="WOL01601.1"/>
    <property type="molecule type" value="Genomic_DNA"/>
</dbReference>